<dbReference type="EMBL" id="VUJU01015688">
    <property type="protein sequence ID" value="KAF0692633.1"/>
    <property type="molecule type" value="Genomic_DNA"/>
</dbReference>
<evidence type="ECO:0000313" key="1">
    <source>
        <dbReference type="EMBL" id="KAF0692633.1"/>
    </source>
</evidence>
<dbReference type="GO" id="GO:0004386">
    <property type="term" value="F:helicase activity"/>
    <property type="evidence" value="ECO:0007669"/>
    <property type="project" value="UniProtKB-KW"/>
</dbReference>
<keyword evidence="1" id="KW-0067">ATP-binding</keyword>
<organism evidence="1 2">
    <name type="scientific">Aphis craccivora</name>
    <name type="common">Cowpea aphid</name>
    <dbReference type="NCBI Taxonomy" id="307492"/>
    <lineage>
        <taxon>Eukaryota</taxon>
        <taxon>Metazoa</taxon>
        <taxon>Ecdysozoa</taxon>
        <taxon>Arthropoda</taxon>
        <taxon>Hexapoda</taxon>
        <taxon>Insecta</taxon>
        <taxon>Pterygota</taxon>
        <taxon>Neoptera</taxon>
        <taxon>Paraneoptera</taxon>
        <taxon>Hemiptera</taxon>
        <taxon>Sternorrhyncha</taxon>
        <taxon>Aphidomorpha</taxon>
        <taxon>Aphidoidea</taxon>
        <taxon>Aphididae</taxon>
        <taxon>Aphidini</taxon>
        <taxon>Aphis</taxon>
        <taxon>Aphis</taxon>
    </lineage>
</organism>
<gene>
    <name evidence="1" type="ORF">FWK35_00034806</name>
</gene>
<dbReference type="Proteomes" id="UP000478052">
    <property type="component" value="Unassembled WGS sequence"/>
</dbReference>
<accession>A0A6G0VLP4</accession>
<name>A0A6G0VLP4_APHCR</name>
<proteinExistence type="predicted"/>
<feature type="non-terminal residue" evidence="1">
    <location>
        <position position="1"/>
    </location>
</feature>
<keyword evidence="2" id="KW-1185">Reference proteome</keyword>
<sequence>TANKFLQNLENKGETGHRKILKDKLENRKQNDLESISRFVTEIEYLCSQLDKDMKEEDICVYIFKGIREPILHEISLHDNSNLK</sequence>
<keyword evidence="1" id="KW-0347">Helicase</keyword>
<keyword evidence="1" id="KW-0378">Hydrolase</keyword>
<dbReference type="AlphaFoldDB" id="A0A6G0VLP4"/>
<keyword evidence="1" id="KW-0547">Nucleotide-binding</keyword>
<protein>
    <submittedName>
        <fullName evidence="1">Putative ATP-dependent RNA helicase ddx42</fullName>
    </submittedName>
</protein>
<dbReference type="OrthoDB" id="6624675at2759"/>
<comment type="caution">
    <text evidence="1">The sequence shown here is derived from an EMBL/GenBank/DDBJ whole genome shotgun (WGS) entry which is preliminary data.</text>
</comment>
<evidence type="ECO:0000313" key="2">
    <source>
        <dbReference type="Proteomes" id="UP000478052"/>
    </source>
</evidence>
<reference evidence="1 2" key="1">
    <citation type="submission" date="2019-08" db="EMBL/GenBank/DDBJ databases">
        <title>Whole genome of Aphis craccivora.</title>
        <authorList>
            <person name="Voronova N.V."/>
            <person name="Shulinski R.S."/>
            <person name="Bandarenka Y.V."/>
            <person name="Zhorov D.G."/>
            <person name="Warner D."/>
        </authorList>
    </citation>
    <scope>NUCLEOTIDE SEQUENCE [LARGE SCALE GENOMIC DNA]</scope>
    <source>
        <strain evidence="1">180601</strain>
        <tissue evidence="1">Whole Body</tissue>
    </source>
</reference>